<name>A0A6C0IYT5_9ZZZZ</name>
<organism evidence="2">
    <name type="scientific">viral metagenome</name>
    <dbReference type="NCBI Taxonomy" id="1070528"/>
    <lineage>
        <taxon>unclassified sequences</taxon>
        <taxon>metagenomes</taxon>
        <taxon>organismal metagenomes</taxon>
    </lineage>
</organism>
<dbReference type="AlphaFoldDB" id="A0A6C0IYT5"/>
<protein>
    <submittedName>
        <fullName evidence="2">Uncharacterized protein</fullName>
    </submittedName>
</protein>
<reference evidence="2" key="1">
    <citation type="journal article" date="2020" name="Nature">
        <title>Giant virus diversity and host interactions through global metagenomics.</title>
        <authorList>
            <person name="Schulz F."/>
            <person name="Roux S."/>
            <person name="Paez-Espino D."/>
            <person name="Jungbluth S."/>
            <person name="Walsh D.A."/>
            <person name="Denef V.J."/>
            <person name="McMahon K.D."/>
            <person name="Konstantinidis K.T."/>
            <person name="Eloe-Fadrosh E.A."/>
            <person name="Kyrpides N.C."/>
            <person name="Woyke T."/>
        </authorList>
    </citation>
    <scope>NUCLEOTIDE SEQUENCE</scope>
    <source>
        <strain evidence="2">GVMAG-M-3300025626-8</strain>
    </source>
</reference>
<accession>A0A6C0IYT5</accession>
<feature type="compositionally biased region" description="Low complexity" evidence="1">
    <location>
        <begin position="1"/>
        <end position="13"/>
    </location>
</feature>
<sequence length="76" mass="8256">MVKVTKATKTTTKPQGSSLGRFNSCRGVVSTPKPQQSGYVSIVCNGKNHNLKQTNNHQHSSARVRISDSRGVDVVF</sequence>
<proteinExistence type="predicted"/>
<evidence type="ECO:0000313" key="2">
    <source>
        <dbReference type="EMBL" id="QHT98202.1"/>
    </source>
</evidence>
<feature type="region of interest" description="Disordered" evidence="1">
    <location>
        <begin position="1"/>
        <end position="20"/>
    </location>
</feature>
<evidence type="ECO:0000256" key="1">
    <source>
        <dbReference type="SAM" id="MobiDB-lite"/>
    </source>
</evidence>
<dbReference type="EMBL" id="MN740289">
    <property type="protein sequence ID" value="QHT98202.1"/>
    <property type="molecule type" value="Genomic_DNA"/>
</dbReference>